<gene>
    <name evidence="2" type="ORF">AMTR_s00088p00096220</name>
</gene>
<feature type="region of interest" description="Disordered" evidence="1">
    <location>
        <begin position="1"/>
        <end position="24"/>
    </location>
</feature>
<evidence type="ECO:0000313" key="3">
    <source>
        <dbReference type="Proteomes" id="UP000017836"/>
    </source>
</evidence>
<protein>
    <submittedName>
        <fullName evidence="2">Uncharacterized protein</fullName>
    </submittedName>
</protein>
<proteinExistence type="predicted"/>
<dbReference type="Proteomes" id="UP000017836">
    <property type="component" value="Unassembled WGS sequence"/>
</dbReference>
<sequence length="92" mass="10262">MGSKMLWHVKQNGMKGQNGEKKVSHVKQDLLLRIERNGGIDGDKGGMISTNNGQKGNLVKENSRSHEFWGMIITNDGQKDKLVKENSKSHDS</sequence>
<organism evidence="2 3">
    <name type="scientific">Amborella trichopoda</name>
    <dbReference type="NCBI Taxonomy" id="13333"/>
    <lineage>
        <taxon>Eukaryota</taxon>
        <taxon>Viridiplantae</taxon>
        <taxon>Streptophyta</taxon>
        <taxon>Embryophyta</taxon>
        <taxon>Tracheophyta</taxon>
        <taxon>Spermatophyta</taxon>
        <taxon>Magnoliopsida</taxon>
        <taxon>Amborellales</taxon>
        <taxon>Amborellaceae</taxon>
        <taxon>Amborella</taxon>
    </lineage>
</organism>
<accession>W1NW32</accession>
<dbReference type="EMBL" id="KI394998">
    <property type="protein sequence ID" value="ERM99543.1"/>
    <property type="molecule type" value="Genomic_DNA"/>
</dbReference>
<dbReference type="HOGENOM" id="CLU_2416249_0_0_1"/>
<name>W1NW32_AMBTC</name>
<keyword evidence="3" id="KW-1185">Reference proteome</keyword>
<evidence type="ECO:0000256" key="1">
    <source>
        <dbReference type="SAM" id="MobiDB-lite"/>
    </source>
</evidence>
<dbReference type="AlphaFoldDB" id="W1NW32"/>
<evidence type="ECO:0000313" key="2">
    <source>
        <dbReference type="EMBL" id="ERM99543.1"/>
    </source>
</evidence>
<dbReference type="Gramene" id="ERM99543">
    <property type="protein sequence ID" value="ERM99543"/>
    <property type="gene ID" value="AMTR_s00088p00096220"/>
</dbReference>
<reference evidence="3" key="1">
    <citation type="journal article" date="2013" name="Science">
        <title>The Amborella genome and the evolution of flowering plants.</title>
        <authorList>
            <consortium name="Amborella Genome Project"/>
        </authorList>
    </citation>
    <scope>NUCLEOTIDE SEQUENCE [LARGE SCALE GENOMIC DNA]</scope>
</reference>